<keyword evidence="5 8" id="KW-0862">Zinc</keyword>
<feature type="region of interest" description="Disordered" evidence="9">
    <location>
        <begin position="641"/>
        <end position="704"/>
    </location>
</feature>
<evidence type="ECO:0000259" key="10">
    <source>
        <dbReference type="PROSITE" id="PS50021"/>
    </source>
</evidence>
<dbReference type="FunFam" id="1.10.418.10:FF:000023">
    <property type="entry name" value="EH domain-binding protein 1 isoform X1"/>
    <property type="match status" value="1"/>
</dbReference>
<evidence type="ECO:0000256" key="6">
    <source>
        <dbReference type="ARBA" id="ARBA00023038"/>
    </source>
</evidence>
<dbReference type="GO" id="GO:0046872">
    <property type="term" value="F:metal ion binding"/>
    <property type="evidence" value="ECO:0007669"/>
    <property type="project" value="UniProtKB-KW"/>
</dbReference>
<keyword evidence="2" id="KW-0597">Phosphoprotein</keyword>
<accession>A0AAN7ZNK3</accession>
<feature type="compositionally biased region" description="Low complexity" evidence="9">
    <location>
        <begin position="661"/>
        <end position="676"/>
    </location>
</feature>
<gene>
    <name evidence="13" type="ORF">RI129_006323</name>
</gene>
<protein>
    <recommendedName>
        <fullName evidence="15">MICAL-like protein 1</fullName>
    </recommendedName>
</protein>
<dbReference type="InterPro" id="IPR001781">
    <property type="entry name" value="Znf_LIM"/>
</dbReference>
<organism evidence="13 14">
    <name type="scientific">Pyrocoelia pectoralis</name>
    <dbReference type="NCBI Taxonomy" id="417401"/>
    <lineage>
        <taxon>Eukaryota</taxon>
        <taxon>Metazoa</taxon>
        <taxon>Ecdysozoa</taxon>
        <taxon>Arthropoda</taxon>
        <taxon>Hexapoda</taxon>
        <taxon>Insecta</taxon>
        <taxon>Pterygota</taxon>
        <taxon>Neoptera</taxon>
        <taxon>Endopterygota</taxon>
        <taxon>Coleoptera</taxon>
        <taxon>Polyphaga</taxon>
        <taxon>Elateriformia</taxon>
        <taxon>Elateroidea</taxon>
        <taxon>Lampyridae</taxon>
        <taxon>Lampyrinae</taxon>
        <taxon>Pyrocoelia</taxon>
    </lineage>
</organism>
<dbReference type="SMART" id="SM01203">
    <property type="entry name" value="DUF3585"/>
    <property type="match status" value="1"/>
</dbReference>
<feature type="compositionally biased region" description="Basic residues" evidence="9">
    <location>
        <begin position="956"/>
        <end position="966"/>
    </location>
</feature>
<dbReference type="CDD" id="cd09400">
    <property type="entry name" value="LIM_like_1"/>
    <property type="match status" value="1"/>
</dbReference>
<dbReference type="SUPFAM" id="SSF57716">
    <property type="entry name" value="Glucocorticoid receptor-like (DNA-binding domain)"/>
    <property type="match status" value="1"/>
</dbReference>
<sequence length="1011" mass="114994">MGERRGTKGLELWCRRMTEGYAGVAINNMTTSWRDGLGFCAIIHHFRPDLIDFSKLNKEDIYYNNDLAFQTAERHLGIPALLEPEDMVEYPVPDRLSILTYLSQYYQTFVVAQGSPSRIVPKRPSNASVGGVVSPSSKSPSPKIPRPSGGVGRREPCAKCGLPVFIAERLSVGKQLYHRTCFRCARCNSQLTLANYYETEIENQFCCEICPDEEEPALEKSVLNRSLSDEEKSIGLQKFEDPDDYSSLFETALEKQNDSSTDHTRNLRSSFFNSHLAEEDVPDLPKSMPPILQLSEPPDLQRVSESIVTTDRVKDLINDSSSIISAPFESFDSGYPSIRQEDVVVNSSDKLSDDINKNQHQTANEQLDFNSAKEKKNPSNNNRISLVKSRALLFESKCLKQESSMEIITPQKLTVPLESPIINSGESSDSINRLEICSTKNNGSSVEDKSIEIEQNLKTPFSGKDEEYPEDLQTQLSVKDEEYPEGLQSAKDEEYPEDLQTSLCVKNEKYPEDLHTPLSGKDEEYSEDLQTPLSVKDEEYPEDLKTSVCVKDEEYSEDLNTPSSAKDEEYPEDLNPFGEDEEECKHKVHNVPKPAIRKKIGSKKVVTPKSYNPFDEDDDDITERVAAAVPVESTIRVILVLRGKKKPAPKPPTVEVHDSPRSSVTSSPSVSVQHSPKATPKLRKNKKAPLPPSVTSTPSTKLNTMNLTVSPISTDSSHWSDEKIIKDEVNRNRQSQIIISSESSYNDDYSLPNKSTYGKWKRRKGPAPSRPIPQRRHIKPLPVAEIKRELDFIEIQQQGLEKQGVKLEQIIREKCEGPNEHSNSALAPEVEDLILQLFELVNEKNDLFRKQAELMYLRRQQRLEEEYADLEYQIRCLMLQPEINKTDSDKAREEELINRLVEVVERRNEIVECLEMDRIREAEEDDSINNQLTLYTLKREDLTAKVRDDVKQKKKKKEKKFKIRGSKKTDADKDVDESECSTTTAVKEKKKKKFSIFNKNLSNRLCSVFIY</sequence>
<dbReference type="PANTHER" id="PTHR23167:SF84">
    <property type="entry name" value="ALPHA ACTININ 3-RELATED"/>
    <property type="match status" value="1"/>
</dbReference>
<feature type="region of interest" description="Disordered" evidence="9">
    <location>
        <begin position="956"/>
        <end position="982"/>
    </location>
</feature>
<proteinExistence type="predicted"/>
<evidence type="ECO:0000256" key="8">
    <source>
        <dbReference type="PROSITE-ProRule" id="PRU00125"/>
    </source>
</evidence>
<dbReference type="InterPro" id="IPR001715">
    <property type="entry name" value="CH_dom"/>
</dbReference>
<comment type="subcellular location">
    <subcellularLocation>
        <location evidence="1">Endosome</location>
    </subcellularLocation>
</comment>
<feature type="domain" description="LIM zinc-binding" evidence="11">
    <location>
        <begin position="155"/>
        <end position="217"/>
    </location>
</feature>
<name>A0AAN7ZNK3_9COLE</name>
<dbReference type="EMBL" id="JAVRBK010000004">
    <property type="protein sequence ID" value="KAK5645023.1"/>
    <property type="molecule type" value="Genomic_DNA"/>
</dbReference>
<evidence type="ECO:0000256" key="5">
    <source>
        <dbReference type="ARBA" id="ARBA00022833"/>
    </source>
</evidence>
<feature type="domain" description="BMERB" evidence="12">
    <location>
        <begin position="770"/>
        <end position="930"/>
    </location>
</feature>
<evidence type="ECO:0008006" key="15">
    <source>
        <dbReference type="Google" id="ProtNLM"/>
    </source>
</evidence>
<dbReference type="PROSITE" id="PS00478">
    <property type="entry name" value="LIM_DOMAIN_1"/>
    <property type="match status" value="1"/>
</dbReference>
<dbReference type="Pfam" id="PF00307">
    <property type="entry name" value="CH"/>
    <property type="match status" value="1"/>
</dbReference>
<feature type="compositionally biased region" description="Basic and acidic residues" evidence="9">
    <location>
        <begin position="535"/>
        <end position="553"/>
    </location>
</feature>
<dbReference type="InterPro" id="IPR050540">
    <property type="entry name" value="F-actin_Monoox_Mical"/>
</dbReference>
<keyword evidence="4" id="KW-0967">Endosome</keyword>
<evidence type="ECO:0000256" key="4">
    <source>
        <dbReference type="ARBA" id="ARBA00022753"/>
    </source>
</evidence>
<evidence type="ECO:0000256" key="3">
    <source>
        <dbReference type="ARBA" id="ARBA00022723"/>
    </source>
</evidence>
<feature type="region of interest" description="Disordered" evidence="9">
    <location>
        <begin position="756"/>
        <end position="775"/>
    </location>
</feature>
<evidence type="ECO:0000256" key="9">
    <source>
        <dbReference type="SAM" id="MobiDB-lite"/>
    </source>
</evidence>
<feature type="region of interest" description="Disordered" evidence="9">
    <location>
        <begin position="122"/>
        <end position="153"/>
    </location>
</feature>
<dbReference type="InterPro" id="IPR022735">
    <property type="entry name" value="bMERB_dom"/>
</dbReference>
<dbReference type="GO" id="GO:0005768">
    <property type="term" value="C:endosome"/>
    <property type="evidence" value="ECO:0007669"/>
    <property type="project" value="UniProtKB-SubCell"/>
</dbReference>
<dbReference type="Gene3D" id="2.10.110.10">
    <property type="entry name" value="Cysteine Rich Protein"/>
    <property type="match status" value="1"/>
</dbReference>
<feature type="compositionally biased region" description="Basic and acidic residues" evidence="9">
    <location>
        <begin position="506"/>
        <end position="523"/>
    </location>
</feature>
<dbReference type="AlphaFoldDB" id="A0AAN7ZNK3"/>
<evidence type="ECO:0000256" key="1">
    <source>
        <dbReference type="ARBA" id="ARBA00004177"/>
    </source>
</evidence>
<feature type="region of interest" description="Disordered" evidence="9">
    <location>
        <begin position="458"/>
        <end position="590"/>
    </location>
</feature>
<keyword evidence="6 8" id="KW-0440">LIM domain</keyword>
<evidence type="ECO:0000313" key="13">
    <source>
        <dbReference type="EMBL" id="KAK5645023.1"/>
    </source>
</evidence>
<dbReference type="SUPFAM" id="SSF47576">
    <property type="entry name" value="Calponin-homology domain, CH-domain"/>
    <property type="match status" value="1"/>
</dbReference>
<dbReference type="Proteomes" id="UP001329430">
    <property type="component" value="Chromosome 4"/>
</dbReference>
<dbReference type="Pfam" id="PF00412">
    <property type="entry name" value="LIM"/>
    <property type="match status" value="1"/>
</dbReference>
<reference evidence="13 14" key="1">
    <citation type="journal article" date="2024" name="Insects">
        <title>An Improved Chromosome-Level Genome Assembly of the Firefly Pyrocoelia pectoralis.</title>
        <authorList>
            <person name="Fu X."/>
            <person name="Meyer-Rochow V.B."/>
            <person name="Ballantyne L."/>
            <person name="Zhu X."/>
        </authorList>
    </citation>
    <scope>NUCLEOTIDE SEQUENCE [LARGE SCALE GENOMIC DNA]</scope>
    <source>
        <strain evidence="13">XCY_ONT2</strain>
    </source>
</reference>
<keyword evidence="3 8" id="KW-0479">Metal-binding</keyword>
<evidence type="ECO:0000313" key="14">
    <source>
        <dbReference type="Proteomes" id="UP001329430"/>
    </source>
</evidence>
<dbReference type="PROSITE" id="PS51848">
    <property type="entry name" value="BMERB"/>
    <property type="match status" value="1"/>
</dbReference>
<dbReference type="PANTHER" id="PTHR23167">
    <property type="entry name" value="CALPONIN HOMOLOGY DOMAIN-CONTAINING PROTEIN DDB_G0272472-RELATED"/>
    <property type="match status" value="1"/>
</dbReference>
<evidence type="ECO:0000259" key="12">
    <source>
        <dbReference type="PROSITE" id="PS51848"/>
    </source>
</evidence>
<dbReference type="SMART" id="SM00132">
    <property type="entry name" value="LIM"/>
    <property type="match status" value="1"/>
</dbReference>
<comment type="caution">
    <text evidence="13">The sequence shown here is derived from an EMBL/GenBank/DDBJ whole genome shotgun (WGS) entry which is preliminary data.</text>
</comment>
<dbReference type="Gene3D" id="1.10.418.10">
    <property type="entry name" value="Calponin-like domain"/>
    <property type="match status" value="1"/>
</dbReference>
<dbReference type="SMART" id="SM00033">
    <property type="entry name" value="CH"/>
    <property type="match status" value="1"/>
</dbReference>
<dbReference type="Pfam" id="PF12130">
    <property type="entry name" value="bMERB_dom"/>
    <property type="match status" value="1"/>
</dbReference>
<feature type="compositionally biased region" description="Low complexity" evidence="9">
    <location>
        <begin position="124"/>
        <end position="141"/>
    </location>
</feature>
<dbReference type="PROSITE" id="PS50021">
    <property type="entry name" value="CH"/>
    <property type="match status" value="1"/>
</dbReference>
<keyword evidence="7" id="KW-0175">Coiled coil</keyword>
<dbReference type="PROSITE" id="PS50023">
    <property type="entry name" value="LIM_DOMAIN_2"/>
    <property type="match status" value="1"/>
</dbReference>
<keyword evidence="14" id="KW-1185">Reference proteome</keyword>
<evidence type="ECO:0000256" key="7">
    <source>
        <dbReference type="ARBA" id="ARBA00023054"/>
    </source>
</evidence>
<evidence type="ECO:0000259" key="11">
    <source>
        <dbReference type="PROSITE" id="PS50023"/>
    </source>
</evidence>
<dbReference type="InterPro" id="IPR036872">
    <property type="entry name" value="CH_dom_sf"/>
</dbReference>
<feature type="domain" description="Calponin-homology (CH)" evidence="10">
    <location>
        <begin position="4"/>
        <end position="110"/>
    </location>
</feature>
<evidence type="ECO:0000256" key="2">
    <source>
        <dbReference type="ARBA" id="ARBA00022553"/>
    </source>
</evidence>